<name>A0A8B6GN23_MYTGA</name>
<dbReference type="Proteomes" id="UP000596742">
    <property type="component" value="Unassembled WGS sequence"/>
</dbReference>
<dbReference type="AlphaFoldDB" id="A0A8B6GN23"/>
<accession>A0A8B6GN23</accession>
<sequence>MISLIPPSPSAYEILPFYSEKEIGVKSSPGDDRKAGYNETMLESVENQVSEWMINVKEKDGKLEDLEYRANMLTAKTAIFEKNSIKTRKSNKKICKCDCCIIV</sequence>
<organism evidence="1 2">
    <name type="scientific">Mytilus galloprovincialis</name>
    <name type="common">Mediterranean mussel</name>
    <dbReference type="NCBI Taxonomy" id="29158"/>
    <lineage>
        <taxon>Eukaryota</taxon>
        <taxon>Metazoa</taxon>
        <taxon>Spiralia</taxon>
        <taxon>Lophotrochozoa</taxon>
        <taxon>Mollusca</taxon>
        <taxon>Bivalvia</taxon>
        <taxon>Autobranchia</taxon>
        <taxon>Pteriomorphia</taxon>
        <taxon>Mytilida</taxon>
        <taxon>Mytiloidea</taxon>
        <taxon>Mytilidae</taxon>
        <taxon>Mytilinae</taxon>
        <taxon>Mytilus</taxon>
    </lineage>
</organism>
<keyword evidence="2" id="KW-1185">Reference proteome</keyword>
<proteinExistence type="predicted"/>
<dbReference type="OrthoDB" id="190375at2759"/>
<gene>
    <name evidence="1" type="ORF">MGAL_10B090605</name>
</gene>
<evidence type="ECO:0000313" key="1">
    <source>
        <dbReference type="EMBL" id="VDI66554.1"/>
    </source>
</evidence>
<dbReference type="EMBL" id="UYJE01008717">
    <property type="protein sequence ID" value="VDI66554.1"/>
    <property type="molecule type" value="Genomic_DNA"/>
</dbReference>
<protein>
    <submittedName>
        <fullName evidence="1">Uncharacterized protein</fullName>
    </submittedName>
</protein>
<reference evidence="1" key="1">
    <citation type="submission" date="2018-11" db="EMBL/GenBank/DDBJ databases">
        <authorList>
            <person name="Alioto T."/>
            <person name="Alioto T."/>
        </authorList>
    </citation>
    <scope>NUCLEOTIDE SEQUENCE</scope>
</reference>
<comment type="caution">
    <text evidence="1">The sequence shown here is derived from an EMBL/GenBank/DDBJ whole genome shotgun (WGS) entry which is preliminary data.</text>
</comment>
<evidence type="ECO:0000313" key="2">
    <source>
        <dbReference type="Proteomes" id="UP000596742"/>
    </source>
</evidence>